<dbReference type="SUPFAM" id="SSF51735">
    <property type="entry name" value="NAD(P)-binding Rossmann-fold domains"/>
    <property type="match status" value="1"/>
</dbReference>
<gene>
    <name evidence="4" type="ORF">BST20_26115</name>
    <name evidence="3" type="ORF">MBRA_51900</name>
</gene>
<dbReference type="FunFam" id="3.40.50.720:FF:000084">
    <property type="entry name" value="Short-chain dehydrogenase reductase"/>
    <property type="match status" value="1"/>
</dbReference>
<evidence type="ECO:0000313" key="6">
    <source>
        <dbReference type="Proteomes" id="UP000467379"/>
    </source>
</evidence>
<evidence type="ECO:0000256" key="2">
    <source>
        <dbReference type="ARBA" id="ARBA00023002"/>
    </source>
</evidence>
<dbReference type="PANTHER" id="PTHR24321">
    <property type="entry name" value="DEHYDROGENASES, SHORT CHAIN"/>
    <property type="match status" value="1"/>
</dbReference>
<dbReference type="PANTHER" id="PTHR24321:SF8">
    <property type="entry name" value="ESTRADIOL 17-BETA-DEHYDROGENASE 8-RELATED"/>
    <property type="match status" value="1"/>
</dbReference>
<dbReference type="PRINTS" id="PR00080">
    <property type="entry name" value="SDRFAMILY"/>
</dbReference>
<dbReference type="Proteomes" id="UP000467379">
    <property type="component" value="Plasmid pJCM12687"/>
</dbReference>
<dbReference type="InterPro" id="IPR002347">
    <property type="entry name" value="SDR_fam"/>
</dbReference>
<dbReference type="Pfam" id="PF13561">
    <property type="entry name" value="adh_short_C2"/>
    <property type="match status" value="1"/>
</dbReference>
<evidence type="ECO:0000313" key="4">
    <source>
        <dbReference type="EMBL" id="ORA31869.1"/>
    </source>
</evidence>
<evidence type="ECO:0000313" key="3">
    <source>
        <dbReference type="EMBL" id="BBZ14995.1"/>
    </source>
</evidence>
<keyword evidence="6" id="KW-1185">Reference proteome</keyword>
<dbReference type="PROSITE" id="PS00061">
    <property type="entry name" value="ADH_SHORT"/>
    <property type="match status" value="1"/>
</dbReference>
<reference evidence="3 6" key="2">
    <citation type="journal article" date="2019" name="Emerg. Microbes Infect.">
        <title>Comprehensive subspecies identification of 175 nontuberculous mycobacteria species based on 7547 genomic profiles.</title>
        <authorList>
            <person name="Matsumoto Y."/>
            <person name="Kinjo T."/>
            <person name="Motooka D."/>
            <person name="Nabeya D."/>
            <person name="Jung N."/>
            <person name="Uechi K."/>
            <person name="Horii T."/>
            <person name="Iida T."/>
            <person name="Fujita J."/>
            <person name="Nakamura S."/>
        </authorList>
    </citation>
    <scope>NUCLEOTIDE SEQUENCE [LARGE SCALE GENOMIC DNA]</scope>
    <source>
        <strain evidence="3 6">JCM 12687</strain>
        <plasmid evidence="3">pJCM12687</plasmid>
    </source>
</reference>
<evidence type="ECO:0000256" key="1">
    <source>
        <dbReference type="ARBA" id="ARBA00006484"/>
    </source>
</evidence>
<proteinExistence type="inferred from homology"/>
<dbReference type="Proteomes" id="UP000192441">
    <property type="component" value="Unassembled WGS sequence"/>
</dbReference>
<dbReference type="OrthoDB" id="4380821at2"/>
<evidence type="ECO:0000313" key="5">
    <source>
        <dbReference type="Proteomes" id="UP000192441"/>
    </source>
</evidence>
<dbReference type="GO" id="GO:0016491">
    <property type="term" value="F:oxidoreductase activity"/>
    <property type="evidence" value="ECO:0007669"/>
    <property type="project" value="UniProtKB-KW"/>
</dbReference>
<dbReference type="EMBL" id="AP022607">
    <property type="protein sequence ID" value="BBZ14995.1"/>
    <property type="molecule type" value="Genomic_DNA"/>
</dbReference>
<organism evidence="4 5">
    <name type="scientific">Mycobacterium branderi</name>
    <dbReference type="NCBI Taxonomy" id="43348"/>
    <lineage>
        <taxon>Bacteria</taxon>
        <taxon>Bacillati</taxon>
        <taxon>Actinomycetota</taxon>
        <taxon>Actinomycetes</taxon>
        <taxon>Mycobacteriales</taxon>
        <taxon>Mycobacteriaceae</taxon>
        <taxon>Mycobacterium</taxon>
    </lineage>
</organism>
<sequence>MTATEEGQRAGTTTRLTGRVAVVTGAGQGLGKAIAAALADEGAAVALLGRTRQKVVDACSELLDKGQRALAIGCDVADRAAVENAVAETLTDFGQIDIVINNAQGGSQNVPMAAGAPTIDLGDDDVLDYFRSGPLGTLHVMQAAFDALRESDHAVVINFGSAIGVRGGARMAAYAMAKEAIGGLTKSAAIEWGKHGIRVNQVCPNGMSPASEAYRDEDPARWERIAREIPLGRFGDPYEDIGRAIVALVSDDLKFLTGATIMIDGGQVLLR</sequence>
<keyword evidence="3" id="KW-0614">Plasmid</keyword>
<dbReference type="EMBL" id="MVHM01000027">
    <property type="protein sequence ID" value="ORA31869.1"/>
    <property type="molecule type" value="Genomic_DNA"/>
</dbReference>
<accession>A0A7I7WDT8</accession>
<dbReference type="RefSeq" id="WP_083134314.1">
    <property type="nucleotide sequence ID" value="NZ_AP022607.1"/>
</dbReference>
<dbReference type="InterPro" id="IPR020904">
    <property type="entry name" value="Sc_DH/Rdtase_CS"/>
</dbReference>
<reference evidence="4 5" key="1">
    <citation type="submission" date="2016-12" db="EMBL/GenBank/DDBJ databases">
        <title>The new phylogeny of genus Mycobacterium.</title>
        <authorList>
            <person name="Tortoli E."/>
            <person name="Trovato A."/>
            <person name="Cirillo D.M."/>
        </authorList>
    </citation>
    <scope>NUCLEOTIDE SEQUENCE [LARGE SCALE GENOMIC DNA]</scope>
    <source>
        <strain evidence="4 5">DSM 44624</strain>
    </source>
</reference>
<comment type="similarity">
    <text evidence="1">Belongs to the short-chain dehydrogenases/reductases (SDR) family.</text>
</comment>
<protein>
    <submittedName>
        <fullName evidence="4">Short-chain dehydrogenase</fullName>
    </submittedName>
</protein>
<dbReference type="Gene3D" id="3.40.50.720">
    <property type="entry name" value="NAD(P)-binding Rossmann-like Domain"/>
    <property type="match status" value="1"/>
</dbReference>
<name>A0A7I7WDT8_9MYCO</name>
<keyword evidence="2" id="KW-0560">Oxidoreductase</keyword>
<geneLocation type="plasmid" evidence="3 6">
    <name>pJCM12687</name>
</geneLocation>
<dbReference type="PRINTS" id="PR00081">
    <property type="entry name" value="GDHRDH"/>
</dbReference>
<dbReference type="InterPro" id="IPR036291">
    <property type="entry name" value="NAD(P)-bd_dom_sf"/>
</dbReference>
<reference evidence="3" key="3">
    <citation type="submission" date="2020-02" db="EMBL/GenBank/DDBJ databases">
        <authorList>
            <person name="Matsumoto Y."/>
            <person name="Motooka D."/>
            <person name="Nakamura S."/>
        </authorList>
    </citation>
    <scope>NUCLEOTIDE SEQUENCE</scope>
    <source>
        <strain evidence="3">JCM 12687</strain>
        <plasmid evidence="3">pJCM12687</plasmid>
    </source>
</reference>
<dbReference type="AlphaFoldDB" id="A0A7I7WDT8"/>